<name>A0A7V9Z7F8_9BACL</name>
<protein>
    <submittedName>
        <fullName evidence="1">Uncharacterized protein</fullName>
    </submittedName>
</protein>
<evidence type="ECO:0000313" key="1">
    <source>
        <dbReference type="EMBL" id="MBA2875433.1"/>
    </source>
</evidence>
<evidence type="ECO:0000313" key="2">
    <source>
        <dbReference type="Proteomes" id="UP000523087"/>
    </source>
</evidence>
<dbReference type="EMBL" id="JACDUT010000006">
    <property type="protein sequence ID" value="MBA2875433.1"/>
    <property type="molecule type" value="Genomic_DNA"/>
</dbReference>
<keyword evidence="2" id="KW-1185">Reference proteome</keyword>
<sequence>MTKVIGGERKIQDPDNLIYDIDWKSAEEIKKLELPYSEDREFLINDIQRNLK</sequence>
<dbReference type="AlphaFoldDB" id="A0A7V9Z7F8"/>
<comment type="caution">
    <text evidence="1">The sequence shown here is derived from an EMBL/GenBank/DDBJ whole genome shotgun (WGS) entry which is preliminary data.</text>
</comment>
<accession>A0A7V9Z7F8</accession>
<gene>
    <name evidence="1" type="ORF">HNR31_002221</name>
</gene>
<organism evidence="1 2">
    <name type="scientific">Thermaerobacillus caldiproteolyticus</name>
    <dbReference type="NCBI Taxonomy" id="247480"/>
    <lineage>
        <taxon>Bacteria</taxon>
        <taxon>Bacillati</taxon>
        <taxon>Bacillota</taxon>
        <taxon>Bacilli</taxon>
        <taxon>Bacillales</taxon>
        <taxon>Anoxybacillaceae</taxon>
        <taxon>Thermaerobacillus</taxon>
    </lineage>
</organism>
<proteinExistence type="predicted"/>
<reference evidence="1 2" key="1">
    <citation type="submission" date="2020-07" db="EMBL/GenBank/DDBJ databases">
        <title>Genomic Encyclopedia of Type Strains, Phase IV (KMG-IV): sequencing the most valuable type-strain genomes for metagenomic binning, comparative biology and taxonomic classification.</title>
        <authorList>
            <person name="Goeker M."/>
        </authorList>
    </citation>
    <scope>NUCLEOTIDE SEQUENCE [LARGE SCALE GENOMIC DNA]</scope>
    <source>
        <strain evidence="1 2">DSM 15730</strain>
    </source>
</reference>
<dbReference type="Proteomes" id="UP000523087">
    <property type="component" value="Unassembled WGS sequence"/>
</dbReference>